<accession>A0ABQ4EI97</accession>
<protein>
    <recommendedName>
        <fullName evidence="4">Streptomycin biosynthesis protein</fullName>
    </recommendedName>
</protein>
<dbReference type="Proteomes" id="UP000621500">
    <property type="component" value="Unassembled WGS sequence"/>
</dbReference>
<reference evidence="2 3" key="1">
    <citation type="submission" date="2021-01" db="EMBL/GenBank/DDBJ databases">
        <title>Whole genome shotgun sequence of Plantactinospora mayteni NBRC 109088.</title>
        <authorList>
            <person name="Komaki H."/>
            <person name="Tamura T."/>
        </authorList>
    </citation>
    <scope>NUCLEOTIDE SEQUENCE [LARGE SCALE GENOMIC DNA]</scope>
    <source>
        <strain evidence="2 3">NBRC 109088</strain>
    </source>
</reference>
<organism evidence="2 3">
    <name type="scientific">Plantactinospora mayteni</name>
    <dbReference type="NCBI Taxonomy" id="566021"/>
    <lineage>
        <taxon>Bacteria</taxon>
        <taxon>Bacillati</taxon>
        <taxon>Actinomycetota</taxon>
        <taxon>Actinomycetes</taxon>
        <taxon>Micromonosporales</taxon>
        <taxon>Micromonosporaceae</taxon>
        <taxon>Plantactinospora</taxon>
    </lineage>
</organism>
<dbReference type="SUPFAM" id="SSF110849">
    <property type="entry name" value="ParB/Sulfiredoxin"/>
    <property type="match status" value="1"/>
</dbReference>
<evidence type="ECO:0000256" key="1">
    <source>
        <dbReference type="SAM" id="MobiDB-lite"/>
    </source>
</evidence>
<gene>
    <name evidence="2" type="ORF">Pma05_10400</name>
</gene>
<sequence>MQVLAESESSLPPILVHRQTMRVIDGMHRLRVAQLRGRSMVEVKFFDGSEEDAFAVAVAANRAHGLPLTLADREAAAERIIRAQPHRSDRSIAAISGLAARTVADIRRRLGSDVAATISRVGRDGRVRPLNPAEGRRAASEAIAERPEASLREIARSAGVSLATARDVRERLRRGDDPLPGRQLGPRQQAGSRPAARVGAESQPNAGRAPMGRAVYSRERGRSAMLDGLSRDPSLRFTESGRRLLHWLFSKAKGPEGWEEVLDSMPPHCAYVVLEVAIGCADEWSRFATQVQQRLRDSA</sequence>
<keyword evidence="3" id="KW-1185">Reference proteome</keyword>
<evidence type="ECO:0008006" key="4">
    <source>
        <dbReference type="Google" id="ProtNLM"/>
    </source>
</evidence>
<comment type="caution">
    <text evidence="2">The sequence shown here is derived from an EMBL/GenBank/DDBJ whole genome shotgun (WGS) entry which is preliminary data.</text>
</comment>
<evidence type="ECO:0000313" key="2">
    <source>
        <dbReference type="EMBL" id="GIG94467.1"/>
    </source>
</evidence>
<evidence type="ECO:0000313" key="3">
    <source>
        <dbReference type="Proteomes" id="UP000621500"/>
    </source>
</evidence>
<feature type="region of interest" description="Disordered" evidence="1">
    <location>
        <begin position="167"/>
        <end position="214"/>
    </location>
</feature>
<name>A0ABQ4EI97_9ACTN</name>
<dbReference type="EMBL" id="BONX01000004">
    <property type="protein sequence ID" value="GIG94467.1"/>
    <property type="molecule type" value="Genomic_DNA"/>
</dbReference>
<proteinExistence type="predicted"/>
<dbReference type="InterPro" id="IPR036086">
    <property type="entry name" value="ParB/Sulfiredoxin_sf"/>
</dbReference>
<feature type="compositionally biased region" description="Basic and acidic residues" evidence="1">
    <location>
        <begin position="167"/>
        <end position="179"/>
    </location>
</feature>